<evidence type="ECO:0000313" key="1">
    <source>
        <dbReference type="EMBL" id="KDE38515.1"/>
    </source>
</evidence>
<dbReference type="PATRIC" id="fig|267850.7.peg.2921"/>
<dbReference type="AlphaFoldDB" id="A0A063Y032"/>
<sequence>MELIPEVEAYVNSLANTPKDFDKSFAEYKAEFTVFNSILHELELAAKEAQVKAGGGAAIGVAAGVGTAAFAPTAAMAVATTFGTASTGTAISTLSGAAASKAALAWLGGGALAKGGAGVAGGKALLALAGPVGWAIGGTAIVGAGLFARSKNGKIADQATAARKELEVHIRTTRSATLEIDRMLEQTDQHTKGMREMLTKLKQDAPVDYNQFNLEMRQSIAALINHVHSLSELLNKKVDVS</sequence>
<evidence type="ECO:0000313" key="2">
    <source>
        <dbReference type="Proteomes" id="UP000027318"/>
    </source>
</evidence>
<gene>
    <name evidence="1" type="ORF">ADINL_2970</name>
</gene>
<protein>
    <submittedName>
        <fullName evidence="1">Uncharacterized protein</fullName>
    </submittedName>
</protein>
<name>A0A063Y032_9GAMM</name>
<organism evidence="1 2">
    <name type="scientific">Nitrincola lacisaponensis</name>
    <dbReference type="NCBI Taxonomy" id="267850"/>
    <lineage>
        <taxon>Bacteria</taxon>
        <taxon>Pseudomonadati</taxon>
        <taxon>Pseudomonadota</taxon>
        <taxon>Gammaproteobacteria</taxon>
        <taxon>Oceanospirillales</taxon>
        <taxon>Oceanospirillaceae</taxon>
        <taxon>Nitrincola</taxon>
    </lineage>
</organism>
<proteinExistence type="predicted"/>
<dbReference type="STRING" id="267850.ADINL_2970"/>
<dbReference type="Proteomes" id="UP000027318">
    <property type="component" value="Unassembled WGS sequence"/>
</dbReference>
<keyword evidence="2" id="KW-1185">Reference proteome</keyword>
<accession>A0A063Y032</accession>
<dbReference type="EMBL" id="JMSZ01000042">
    <property type="protein sequence ID" value="KDE38515.1"/>
    <property type="molecule type" value="Genomic_DNA"/>
</dbReference>
<reference evidence="1 2" key="1">
    <citation type="journal article" date="2005" name="Int. J. Syst. Evol. Microbiol.">
        <title>Nitrincola lacisaponensis gen. nov., sp. nov., a novel alkaliphilic bacterium isolated from an alkaline, saline lake.</title>
        <authorList>
            <person name="Dimitriu P.A."/>
            <person name="Shukla S.K."/>
            <person name="Conradt J."/>
            <person name="Marquez M.C."/>
            <person name="Ventosa A."/>
            <person name="Maglia A."/>
            <person name="Peyton B.M."/>
            <person name="Pinkart H.C."/>
            <person name="Mormile M.R."/>
        </authorList>
    </citation>
    <scope>NUCLEOTIDE SEQUENCE [LARGE SCALE GENOMIC DNA]</scope>
    <source>
        <strain evidence="1 2">4CA</strain>
    </source>
</reference>
<comment type="caution">
    <text evidence="1">The sequence shown here is derived from an EMBL/GenBank/DDBJ whole genome shotgun (WGS) entry which is preliminary data.</text>
</comment>